<accession>A0A836A086</accession>
<feature type="compositionally biased region" description="Basic and acidic residues" evidence="1">
    <location>
        <begin position="69"/>
        <end position="79"/>
    </location>
</feature>
<comment type="caution">
    <text evidence="2">The sequence shown here is derived from an EMBL/GenBank/DDBJ whole genome shotgun (WGS) entry which is preliminary data.</text>
</comment>
<dbReference type="EMBL" id="JAEMGP010000015">
    <property type="protein sequence ID" value="KAG5200223.1"/>
    <property type="molecule type" value="Genomic_DNA"/>
</dbReference>
<evidence type="ECO:0000256" key="1">
    <source>
        <dbReference type="SAM" id="MobiDB-lite"/>
    </source>
</evidence>
<dbReference type="AlphaFoldDB" id="A0A836A086"/>
<proteinExistence type="predicted"/>
<evidence type="ECO:0000313" key="2">
    <source>
        <dbReference type="EMBL" id="KAG5200223.1"/>
    </source>
</evidence>
<sequence>MPAFGMVYANRGSLLTASEGEPGGPDLAGGAFVPDPAAGAAALAEPVLPPRLGPASRSRLQRSSCGREGGFRRLREGPRGRVRGAASPRCPACRKEMLSLLDPSVAFGLSVESESVMRALETGDLDITVG</sequence>
<reference evidence="2 3" key="1">
    <citation type="submission" date="2020-12" db="EMBL/GenBank/DDBJ databases">
        <title>De novo assembly of Tibetan sheep genome.</title>
        <authorList>
            <person name="Li X."/>
        </authorList>
    </citation>
    <scope>NUCLEOTIDE SEQUENCE [LARGE SCALE GENOMIC DNA]</scope>
    <source>
        <tissue evidence="2">Heart</tissue>
    </source>
</reference>
<feature type="region of interest" description="Disordered" evidence="1">
    <location>
        <begin position="48"/>
        <end position="88"/>
    </location>
</feature>
<gene>
    <name evidence="2" type="ORF">JEQ12_006702</name>
</gene>
<name>A0A836A086_SHEEP</name>
<protein>
    <submittedName>
        <fullName evidence="2">Uncharacterized protein</fullName>
    </submittedName>
</protein>
<dbReference type="Proteomes" id="UP000664991">
    <property type="component" value="Chromosome 15"/>
</dbReference>
<evidence type="ECO:0000313" key="3">
    <source>
        <dbReference type="Proteomes" id="UP000664991"/>
    </source>
</evidence>
<organism evidence="2 3">
    <name type="scientific">Ovis aries</name>
    <name type="common">Sheep</name>
    <dbReference type="NCBI Taxonomy" id="9940"/>
    <lineage>
        <taxon>Eukaryota</taxon>
        <taxon>Metazoa</taxon>
        <taxon>Chordata</taxon>
        <taxon>Craniata</taxon>
        <taxon>Vertebrata</taxon>
        <taxon>Euteleostomi</taxon>
        <taxon>Mammalia</taxon>
        <taxon>Eutheria</taxon>
        <taxon>Laurasiatheria</taxon>
        <taxon>Artiodactyla</taxon>
        <taxon>Ruminantia</taxon>
        <taxon>Pecora</taxon>
        <taxon>Bovidae</taxon>
        <taxon>Caprinae</taxon>
        <taxon>Ovis</taxon>
    </lineage>
</organism>